<feature type="transmembrane region" description="Helical" evidence="1">
    <location>
        <begin position="109"/>
        <end position="132"/>
    </location>
</feature>
<keyword evidence="1" id="KW-1133">Transmembrane helix</keyword>
<feature type="transmembrane region" description="Helical" evidence="1">
    <location>
        <begin position="48"/>
        <end position="72"/>
    </location>
</feature>
<dbReference type="EMBL" id="FWFQ01000008">
    <property type="protein sequence ID" value="SLN30683.1"/>
    <property type="molecule type" value="Genomic_DNA"/>
</dbReference>
<sequence length="158" mass="17270">MLNQLVWGSAILAACAVIHVTFIVWAVPVTIHISHRVQRLRPMLRLSLLVGGSFLFLVLAHTVQVWLWAFALRHMGAIETMTDAVYFSLVTYTTLGYGDIVLDPGHRIFGAFASVTGLLTFGVSTAFLVSLMSRVLPDAFGEEARPIHPRAKAPDAGL</sequence>
<dbReference type="OrthoDB" id="2974133at2"/>
<name>A0A1Y5S221_9RHOB</name>
<dbReference type="RefSeq" id="WP_085868016.1">
    <property type="nucleotide sequence ID" value="NZ_FWFQ01000008.1"/>
</dbReference>
<dbReference type="Pfam" id="PF07885">
    <property type="entry name" value="Ion_trans_2"/>
    <property type="match status" value="1"/>
</dbReference>
<feature type="transmembrane region" description="Helical" evidence="1">
    <location>
        <begin position="84"/>
        <end position="102"/>
    </location>
</feature>
<feature type="domain" description="Potassium channel" evidence="2">
    <location>
        <begin position="65"/>
        <end position="133"/>
    </location>
</feature>
<dbReference type="InterPro" id="IPR013099">
    <property type="entry name" value="K_chnl_dom"/>
</dbReference>
<evidence type="ECO:0000259" key="2">
    <source>
        <dbReference type="Pfam" id="PF07885"/>
    </source>
</evidence>
<keyword evidence="4" id="KW-1185">Reference proteome</keyword>
<proteinExistence type="predicted"/>
<accession>A0A1Y5S221</accession>
<gene>
    <name evidence="3" type="ORF">PSA7680_01470</name>
</gene>
<evidence type="ECO:0000313" key="3">
    <source>
        <dbReference type="EMBL" id="SLN30683.1"/>
    </source>
</evidence>
<reference evidence="3 4" key="1">
    <citation type="submission" date="2017-03" db="EMBL/GenBank/DDBJ databases">
        <authorList>
            <person name="Afonso C.L."/>
            <person name="Miller P.J."/>
            <person name="Scott M.A."/>
            <person name="Spackman E."/>
            <person name="Goraichik I."/>
            <person name="Dimitrov K.M."/>
            <person name="Suarez D.L."/>
            <person name="Swayne D.E."/>
        </authorList>
    </citation>
    <scope>NUCLEOTIDE SEQUENCE [LARGE SCALE GENOMIC DNA]</scope>
    <source>
        <strain evidence="3 4">CECT 7680</strain>
    </source>
</reference>
<dbReference type="AlphaFoldDB" id="A0A1Y5S221"/>
<keyword evidence="1" id="KW-0472">Membrane</keyword>
<dbReference type="Gene3D" id="1.10.287.70">
    <property type="match status" value="1"/>
</dbReference>
<evidence type="ECO:0000313" key="4">
    <source>
        <dbReference type="Proteomes" id="UP000193409"/>
    </source>
</evidence>
<keyword evidence="1" id="KW-0812">Transmembrane</keyword>
<evidence type="ECO:0000256" key="1">
    <source>
        <dbReference type="SAM" id="Phobius"/>
    </source>
</evidence>
<organism evidence="3 4">
    <name type="scientific">Pseudoruegeria aquimaris</name>
    <dbReference type="NCBI Taxonomy" id="393663"/>
    <lineage>
        <taxon>Bacteria</taxon>
        <taxon>Pseudomonadati</taxon>
        <taxon>Pseudomonadota</taxon>
        <taxon>Alphaproteobacteria</taxon>
        <taxon>Rhodobacterales</taxon>
        <taxon>Roseobacteraceae</taxon>
        <taxon>Pseudoruegeria</taxon>
    </lineage>
</organism>
<dbReference type="Proteomes" id="UP000193409">
    <property type="component" value="Unassembled WGS sequence"/>
</dbReference>
<dbReference type="SUPFAM" id="SSF81324">
    <property type="entry name" value="Voltage-gated potassium channels"/>
    <property type="match status" value="1"/>
</dbReference>
<protein>
    <submittedName>
        <fullName evidence="3">Ion channel</fullName>
    </submittedName>
</protein>
<feature type="transmembrane region" description="Helical" evidence="1">
    <location>
        <begin position="6"/>
        <end position="27"/>
    </location>
</feature>